<sequence>MIPTLLSYLPLRDALCICKLAEDPRGKSGRGAALKSVLVPALGFMGGTGIGLGAGVLADKFHQRVTGAPIPAGVRRTLVPVLGTGLGVAYGMYKAREMEDMHRALAGDSDESKGEGRGG</sequence>
<keyword evidence="1" id="KW-0472">Membrane</keyword>
<reference evidence="2" key="1">
    <citation type="submission" date="2021-12" db="EMBL/GenBank/DDBJ databases">
        <title>Discovery of the Pendulisporaceae a myxobacterial family with distinct sporulation behavior and unique specialized metabolism.</title>
        <authorList>
            <person name="Garcia R."/>
            <person name="Popoff A."/>
            <person name="Bader C.D."/>
            <person name="Loehr J."/>
            <person name="Walesch S."/>
            <person name="Walt C."/>
            <person name="Boldt J."/>
            <person name="Bunk B."/>
            <person name="Haeckl F.J.F.P.J."/>
            <person name="Gunesch A.P."/>
            <person name="Birkelbach J."/>
            <person name="Nuebel U."/>
            <person name="Pietschmann T."/>
            <person name="Bach T."/>
            <person name="Mueller R."/>
        </authorList>
    </citation>
    <scope>NUCLEOTIDE SEQUENCE</scope>
    <source>
        <strain evidence="2">MSr11367</strain>
    </source>
</reference>
<dbReference type="RefSeq" id="WP_394831721.1">
    <property type="nucleotide sequence ID" value="NZ_CP089929.1"/>
</dbReference>
<name>A0ABZ2KYK8_9BACT</name>
<dbReference type="EMBL" id="CP089983">
    <property type="protein sequence ID" value="WXB02096.1"/>
    <property type="molecule type" value="Genomic_DNA"/>
</dbReference>
<organism evidence="2 3">
    <name type="scientific">Pendulispora rubella</name>
    <dbReference type="NCBI Taxonomy" id="2741070"/>
    <lineage>
        <taxon>Bacteria</taxon>
        <taxon>Pseudomonadati</taxon>
        <taxon>Myxococcota</taxon>
        <taxon>Myxococcia</taxon>
        <taxon>Myxococcales</taxon>
        <taxon>Sorangiineae</taxon>
        <taxon>Pendulisporaceae</taxon>
        <taxon>Pendulispora</taxon>
    </lineage>
</organism>
<evidence type="ECO:0000313" key="2">
    <source>
        <dbReference type="EMBL" id="WXB02096.1"/>
    </source>
</evidence>
<gene>
    <name evidence="2" type="ORF">LVJ94_34930</name>
</gene>
<proteinExistence type="predicted"/>
<dbReference type="Proteomes" id="UP001374803">
    <property type="component" value="Chromosome"/>
</dbReference>
<evidence type="ECO:0000313" key="3">
    <source>
        <dbReference type="Proteomes" id="UP001374803"/>
    </source>
</evidence>
<keyword evidence="1" id="KW-1133">Transmembrane helix</keyword>
<evidence type="ECO:0000256" key="1">
    <source>
        <dbReference type="SAM" id="Phobius"/>
    </source>
</evidence>
<accession>A0ABZ2KYK8</accession>
<keyword evidence="1" id="KW-0812">Transmembrane</keyword>
<keyword evidence="3" id="KW-1185">Reference proteome</keyword>
<protein>
    <submittedName>
        <fullName evidence="2">Uncharacterized protein</fullName>
    </submittedName>
</protein>
<feature type="transmembrane region" description="Helical" evidence="1">
    <location>
        <begin position="37"/>
        <end position="57"/>
    </location>
</feature>